<dbReference type="OrthoDB" id="164654at2"/>
<evidence type="ECO:0000313" key="2">
    <source>
        <dbReference type="EMBL" id="SHH72405.1"/>
    </source>
</evidence>
<dbReference type="GO" id="GO:0016788">
    <property type="term" value="F:hydrolase activity, acting on ester bonds"/>
    <property type="evidence" value="ECO:0007669"/>
    <property type="project" value="UniProtKB-ARBA"/>
</dbReference>
<gene>
    <name evidence="2" type="ORF">SAMN04488044_3099</name>
</gene>
<dbReference type="Pfam" id="PF13472">
    <property type="entry name" value="Lipase_GDSL_2"/>
    <property type="match status" value="1"/>
</dbReference>
<dbReference type="PANTHER" id="PTHR30383:SF29">
    <property type="entry name" value="SGNH HYDROLASE-TYPE ESTERASE DOMAIN-CONTAINING PROTEIN"/>
    <property type="match status" value="1"/>
</dbReference>
<dbReference type="RefSeq" id="WP_072793937.1">
    <property type="nucleotide sequence ID" value="NZ_FQWM01000008.1"/>
</dbReference>
<dbReference type="SUPFAM" id="SSF52266">
    <property type="entry name" value="SGNH hydrolase"/>
    <property type="match status" value="1"/>
</dbReference>
<dbReference type="AlphaFoldDB" id="A0A1M5VB09"/>
<dbReference type="Proteomes" id="UP000184211">
    <property type="component" value="Unassembled WGS sequence"/>
</dbReference>
<feature type="domain" description="SGNH hydrolase-type esterase" evidence="1">
    <location>
        <begin position="8"/>
        <end position="198"/>
    </location>
</feature>
<sequence length="215" mass="23608">MTEKRVLCFGDSNTWGSIPATGKRHPRGVRWVSRLGQVLGEEWDVVSEGLSGRTATGLDPVMRLNSAYDDLSVALRSHKPIDHVVLMLGTNDFKRRFGLSEFDIAAGLAHLIDLVLKSDEVVGDDASRLILVAPLSIRLDGALDPDQRDRRRLEFSDAVGISERLPSRLALLAEEKGCAFLDPNATLQASEVDAIHWDAETHIAFAELVASQLKN</sequence>
<dbReference type="EMBL" id="FQWM01000008">
    <property type="protein sequence ID" value="SHH72405.1"/>
    <property type="molecule type" value="Genomic_DNA"/>
</dbReference>
<organism evidence="2 3">
    <name type="scientific">Cognatishimia maritima</name>
    <dbReference type="NCBI Taxonomy" id="870908"/>
    <lineage>
        <taxon>Bacteria</taxon>
        <taxon>Pseudomonadati</taxon>
        <taxon>Pseudomonadota</taxon>
        <taxon>Alphaproteobacteria</taxon>
        <taxon>Rhodobacterales</taxon>
        <taxon>Paracoccaceae</taxon>
        <taxon>Cognatishimia</taxon>
    </lineage>
</organism>
<evidence type="ECO:0000313" key="3">
    <source>
        <dbReference type="Proteomes" id="UP000184211"/>
    </source>
</evidence>
<evidence type="ECO:0000259" key="1">
    <source>
        <dbReference type="Pfam" id="PF13472"/>
    </source>
</evidence>
<dbReference type="InterPro" id="IPR051532">
    <property type="entry name" value="Ester_Hydrolysis_Enzymes"/>
</dbReference>
<dbReference type="InterPro" id="IPR013830">
    <property type="entry name" value="SGNH_hydro"/>
</dbReference>
<dbReference type="Gene3D" id="3.40.50.1110">
    <property type="entry name" value="SGNH hydrolase"/>
    <property type="match status" value="1"/>
</dbReference>
<reference evidence="3" key="1">
    <citation type="submission" date="2016-11" db="EMBL/GenBank/DDBJ databases">
        <authorList>
            <person name="Varghese N."/>
            <person name="Submissions S."/>
        </authorList>
    </citation>
    <scope>NUCLEOTIDE SEQUENCE [LARGE SCALE GENOMIC DNA]</scope>
    <source>
        <strain evidence="3">DSM 28223</strain>
    </source>
</reference>
<dbReference type="STRING" id="870908.SAMN04488044_3099"/>
<proteinExistence type="predicted"/>
<keyword evidence="3" id="KW-1185">Reference proteome</keyword>
<name>A0A1M5VB09_9RHOB</name>
<protein>
    <submittedName>
        <fullName evidence="2">Lysophospholipase L1</fullName>
    </submittedName>
</protein>
<accession>A0A1M5VB09</accession>
<dbReference type="InterPro" id="IPR036514">
    <property type="entry name" value="SGNH_hydro_sf"/>
</dbReference>
<dbReference type="PANTHER" id="PTHR30383">
    <property type="entry name" value="THIOESTERASE 1/PROTEASE 1/LYSOPHOSPHOLIPASE L1"/>
    <property type="match status" value="1"/>
</dbReference>